<evidence type="ECO:0000313" key="10">
    <source>
        <dbReference type="Proteomes" id="UP000319040"/>
    </source>
</evidence>
<dbReference type="InterPro" id="IPR000326">
    <property type="entry name" value="PAP2/HPO"/>
</dbReference>
<dbReference type="AlphaFoldDB" id="A0A521C1N8"/>
<dbReference type="CDD" id="cd01610">
    <property type="entry name" value="PAP2_like"/>
    <property type="match status" value="1"/>
</dbReference>
<accession>A0A521C1N8</accession>
<keyword evidence="3 7" id="KW-0812">Transmembrane</keyword>
<evidence type="ECO:0000313" key="9">
    <source>
        <dbReference type="EMBL" id="SMO53294.1"/>
    </source>
</evidence>
<dbReference type="PANTHER" id="PTHR14969">
    <property type="entry name" value="SPHINGOSINE-1-PHOSPHATE PHOSPHOHYDROLASE"/>
    <property type="match status" value="1"/>
</dbReference>
<dbReference type="PANTHER" id="PTHR14969:SF62">
    <property type="entry name" value="DECAPRENYLPHOSPHORYL-5-PHOSPHORIBOSE PHOSPHATASE RV3807C-RELATED"/>
    <property type="match status" value="1"/>
</dbReference>
<dbReference type="Gene3D" id="1.20.144.10">
    <property type="entry name" value="Phosphatidic acid phosphatase type 2/haloperoxidase"/>
    <property type="match status" value="1"/>
</dbReference>
<sequence>MRLDKKKDFKILALFCSVSILLVALTFVLPLNGAVSYSEYWAPVWVAVTHTGSATGVSVIILVFSILFGLRYKNIKQGLWPAVLTLVLLATAVGGTALFNEFVFKERLKVYRPSILQLEKYDNLDATEFYGQNGKAMRRAFLKNHLDNAHGERVYLDGKPLTDVVLTEWVRSVGYSFPSGHSVSAFLLVTLIAYYLFIRNRLKKIWIPGALYLWAVVIAYSRVLIGVHSPTDISLGALWGSTIAFTLIATGLLDKLWKDRPTV</sequence>
<dbReference type="Pfam" id="PF01569">
    <property type="entry name" value="PAP2"/>
    <property type="match status" value="1"/>
</dbReference>
<evidence type="ECO:0000256" key="7">
    <source>
        <dbReference type="SAM" id="Phobius"/>
    </source>
</evidence>
<evidence type="ECO:0000256" key="5">
    <source>
        <dbReference type="ARBA" id="ARBA00022989"/>
    </source>
</evidence>
<dbReference type="GO" id="GO:0016787">
    <property type="term" value="F:hydrolase activity"/>
    <property type="evidence" value="ECO:0007669"/>
    <property type="project" value="UniProtKB-KW"/>
</dbReference>
<feature type="domain" description="Phosphatidic acid phosphatase type 2/haloperoxidase" evidence="8">
    <location>
        <begin position="87"/>
        <end position="248"/>
    </location>
</feature>
<evidence type="ECO:0000259" key="8">
    <source>
        <dbReference type="SMART" id="SM00014"/>
    </source>
</evidence>
<proteinExistence type="predicted"/>
<name>A0A521C1N8_SACCC</name>
<evidence type="ECO:0000256" key="1">
    <source>
        <dbReference type="ARBA" id="ARBA00004651"/>
    </source>
</evidence>
<keyword evidence="2" id="KW-1003">Cell membrane</keyword>
<evidence type="ECO:0000256" key="6">
    <source>
        <dbReference type="ARBA" id="ARBA00023136"/>
    </source>
</evidence>
<feature type="transmembrane region" description="Helical" evidence="7">
    <location>
        <begin position="233"/>
        <end position="253"/>
    </location>
</feature>
<feature type="transmembrane region" description="Helical" evidence="7">
    <location>
        <begin position="12"/>
        <end position="32"/>
    </location>
</feature>
<keyword evidence="4" id="KW-0378">Hydrolase</keyword>
<keyword evidence="5 7" id="KW-1133">Transmembrane helix</keyword>
<dbReference type="Proteomes" id="UP000319040">
    <property type="component" value="Unassembled WGS sequence"/>
</dbReference>
<dbReference type="SUPFAM" id="SSF48317">
    <property type="entry name" value="Acid phosphatase/Vanadium-dependent haloperoxidase"/>
    <property type="match status" value="1"/>
</dbReference>
<protein>
    <submittedName>
        <fullName evidence="9">PAP2 superfamily protein</fullName>
    </submittedName>
</protein>
<dbReference type="EMBL" id="FXTB01000002">
    <property type="protein sequence ID" value="SMO53294.1"/>
    <property type="molecule type" value="Genomic_DNA"/>
</dbReference>
<dbReference type="RefSeq" id="WP_142532608.1">
    <property type="nucleotide sequence ID" value="NZ_FXTB01000002.1"/>
</dbReference>
<feature type="transmembrane region" description="Helical" evidence="7">
    <location>
        <begin position="79"/>
        <end position="99"/>
    </location>
</feature>
<dbReference type="InterPro" id="IPR036938">
    <property type="entry name" value="PAP2/HPO_sf"/>
</dbReference>
<reference evidence="9 10" key="1">
    <citation type="submission" date="2017-05" db="EMBL/GenBank/DDBJ databases">
        <authorList>
            <person name="Varghese N."/>
            <person name="Submissions S."/>
        </authorList>
    </citation>
    <scope>NUCLEOTIDE SEQUENCE [LARGE SCALE GENOMIC DNA]</scope>
    <source>
        <strain evidence="9 10">DSM 27040</strain>
    </source>
</reference>
<gene>
    <name evidence="9" type="ORF">SAMN06265379_102314</name>
</gene>
<dbReference type="GO" id="GO:0005886">
    <property type="term" value="C:plasma membrane"/>
    <property type="evidence" value="ECO:0007669"/>
    <property type="project" value="UniProtKB-SubCell"/>
</dbReference>
<keyword evidence="10" id="KW-1185">Reference proteome</keyword>
<feature type="transmembrane region" description="Helical" evidence="7">
    <location>
        <begin position="205"/>
        <end position="227"/>
    </location>
</feature>
<dbReference type="OrthoDB" id="9773582at2"/>
<evidence type="ECO:0000256" key="3">
    <source>
        <dbReference type="ARBA" id="ARBA00022692"/>
    </source>
</evidence>
<keyword evidence="6 7" id="KW-0472">Membrane</keyword>
<evidence type="ECO:0000256" key="4">
    <source>
        <dbReference type="ARBA" id="ARBA00022801"/>
    </source>
</evidence>
<evidence type="ECO:0000256" key="2">
    <source>
        <dbReference type="ARBA" id="ARBA00022475"/>
    </source>
</evidence>
<feature type="transmembrane region" description="Helical" evidence="7">
    <location>
        <begin position="179"/>
        <end position="198"/>
    </location>
</feature>
<comment type="subcellular location">
    <subcellularLocation>
        <location evidence="1">Cell membrane</location>
        <topology evidence="1">Multi-pass membrane protein</topology>
    </subcellularLocation>
</comment>
<feature type="transmembrane region" description="Helical" evidence="7">
    <location>
        <begin position="44"/>
        <end position="67"/>
    </location>
</feature>
<dbReference type="SMART" id="SM00014">
    <property type="entry name" value="acidPPc"/>
    <property type="match status" value="1"/>
</dbReference>
<organism evidence="9 10">
    <name type="scientific">Saccharicrinis carchari</name>
    <dbReference type="NCBI Taxonomy" id="1168039"/>
    <lineage>
        <taxon>Bacteria</taxon>
        <taxon>Pseudomonadati</taxon>
        <taxon>Bacteroidota</taxon>
        <taxon>Bacteroidia</taxon>
        <taxon>Marinilabiliales</taxon>
        <taxon>Marinilabiliaceae</taxon>
        <taxon>Saccharicrinis</taxon>
    </lineage>
</organism>